<dbReference type="GO" id="GO:0033608">
    <property type="term" value="F:formyl-CoA transferase activity"/>
    <property type="evidence" value="ECO:0007669"/>
    <property type="project" value="UniProtKB-EC"/>
</dbReference>
<dbReference type="STRING" id="1715691.TA5113_01601"/>
<dbReference type="PANTHER" id="PTHR48207:SF3">
    <property type="entry name" value="SUCCINATE--HYDROXYMETHYLGLUTARATE COA-TRANSFERASE"/>
    <property type="match status" value="1"/>
</dbReference>
<dbReference type="OrthoDB" id="7208981at2"/>
<dbReference type="Pfam" id="PF02515">
    <property type="entry name" value="CoA_transf_3"/>
    <property type="match status" value="1"/>
</dbReference>
<dbReference type="SUPFAM" id="SSF89796">
    <property type="entry name" value="CoA-transferase family III (CaiB/BaiF)"/>
    <property type="match status" value="1"/>
</dbReference>
<evidence type="ECO:0000313" key="2">
    <source>
        <dbReference type="EMBL" id="CUK25540.1"/>
    </source>
</evidence>
<keyword evidence="3" id="KW-1185">Reference proteome</keyword>
<dbReference type="RefSeq" id="WP_058314522.1">
    <property type="nucleotide sequence ID" value="NZ_CYTO01000010.1"/>
</dbReference>
<evidence type="ECO:0000256" key="1">
    <source>
        <dbReference type="ARBA" id="ARBA00022679"/>
    </source>
</evidence>
<dbReference type="EC" id="2.8.3.16" evidence="2"/>
<dbReference type="EMBL" id="CYUE01000013">
    <property type="protein sequence ID" value="CUK25540.1"/>
    <property type="molecule type" value="Genomic_DNA"/>
</dbReference>
<organism evidence="2 3">
    <name type="scientific">Cognatishimia activa</name>
    <dbReference type="NCBI Taxonomy" id="1715691"/>
    <lineage>
        <taxon>Bacteria</taxon>
        <taxon>Pseudomonadati</taxon>
        <taxon>Pseudomonadota</taxon>
        <taxon>Alphaproteobacteria</taxon>
        <taxon>Rhodobacterales</taxon>
        <taxon>Paracoccaceae</taxon>
        <taxon>Cognatishimia</taxon>
    </lineage>
</organism>
<reference evidence="3" key="1">
    <citation type="submission" date="2015-09" db="EMBL/GenBank/DDBJ databases">
        <authorList>
            <person name="Rodrigo-Torres Lidia"/>
            <person name="Arahal R.David."/>
        </authorList>
    </citation>
    <scope>NUCLEOTIDE SEQUENCE [LARGE SCALE GENOMIC DNA]</scope>
    <source>
        <strain evidence="3">CECT 5114</strain>
    </source>
</reference>
<accession>A0A0P1IPQ1</accession>
<sequence length="410" mass="44733">MQTTQSSGPLAGTIILDLTTMLSGPMATMLLADQGASVIKVERPGEGDYTRLIGRRNQIMSAMFLNNNRNKQSIAVDLKSEAGIDVVKTLARKADVLVENFRPGVMARLGLSYEEMRTINSKLIFTSITGFGNTGPWMNKPTYDPLVQAASGLATIQAGSDAARPKLVRTILADKVTALTASQAIVAALYARKNSMTGQHVHISMSDAVRQFLWASDMNDHTFVQDDDAQPPTETKASFVDLIYEVKDGYLTISVMTDAQWSALCRVLDRSDLQDDPRFSTAALRELNVDTRLQMTQEAIIDWPRDRLLNKLEAAHVPCAPVLTRTESYAHPQAIATDATYELDEPNIGRIRQARHAAAFEKTPADQRRSAPYLGADSVSVLSAIGYSQQEISTLLSQGVVTAQVSGADQ</sequence>
<protein>
    <submittedName>
        <fullName evidence="2">Formyl-coenzyme A transferase</fullName>
        <ecNumber evidence="2">2.8.3.16</ecNumber>
    </submittedName>
</protein>
<gene>
    <name evidence="2" type="primary">frc_1</name>
    <name evidence="2" type="ORF">TA5114_01341</name>
</gene>
<keyword evidence="1 2" id="KW-0808">Transferase</keyword>
<dbReference type="InterPro" id="IPR023606">
    <property type="entry name" value="CoA-Trfase_III_dom_1_sf"/>
</dbReference>
<dbReference type="Gene3D" id="3.30.1540.10">
    <property type="entry name" value="formyl-coa transferase, domain 3"/>
    <property type="match status" value="1"/>
</dbReference>
<dbReference type="Proteomes" id="UP000051184">
    <property type="component" value="Unassembled WGS sequence"/>
</dbReference>
<dbReference type="Gene3D" id="3.40.50.10540">
    <property type="entry name" value="Crotonobetainyl-coa:carnitine coa-transferase, domain 1"/>
    <property type="match status" value="1"/>
</dbReference>
<dbReference type="AlphaFoldDB" id="A0A0P1IPQ1"/>
<proteinExistence type="predicted"/>
<dbReference type="InterPro" id="IPR044855">
    <property type="entry name" value="CoA-Trfase_III_dom3_sf"/>
</dbReference>
<dbReference type="PANTHER" id="PTHR48207">
    <property type="entry name" value="SUCCINATE--HYDROXYMETHYLGLUTARATE COA-TRANSFERASE"/>
    <property type="match status" value="1"/>
</dbReference>
<evidence type="ECO:0000313" key="3">
    <source>
        <dbReference type="Proteomes" id="UP000051184"/>
    </source>
</evidence>
<name>A0A0P1IPQ1_9RHOB</name>
<dbReference type="InterPro" id="IPR003673">
    <property type="entry name" value="CoA-Trfase_fam_III"/>
</dbReference>
<dbReference type="InterPro" id="IPR050483">
    <property type="entry name" value="CoA-transferase_III_domain"/>
</dbReference>